<reference evidence="1 2" key="1">
    <citation type="journal article" date="2010" name="Nat. Biotechnol.">
        <title>Genome sequence of the model mushroom Schizophyllum commune.</title>
        <authorList>
            <person name="Ohm R.A."/>
            <person name="de Jong J.F."/>
            <person name="Lugones L.G."/>
            <person name="Aerts A."/>
            <person name="Kothe E."/>
            <person name="Stajich J.E."/>
            <person name="de Vries R.P."/>
            <person name="Record E."/>
            <person name="Levasseur A."/>
            <person name="Baker S.E."/>
            <person name="Bartholomew K.A."/>
            <person name="Coutinho P.M."/>
            <person name="Erdmann S."/>
            <person name="Fowler T.J."/>
            <person name="Gathman A.C."/>
            <person name="Lombard V."/>
            <person name="Henrissat B."/>
            <person name="Knabe N."/>
            <person name="Kuees U."/>
            <person name="Lilly W.W."/>
            <person name="Lindquist E."/>
            <person name="Lucas S."/>
            <person name="Magnuson J.K."/>
            <person name="Piumi F."/>
            <person name="Raudaskoski M."/>
            <person name="Salamov A."/>
            <person name="Schmutz J."/>
            <person name="Schwarze F.W.M.R."/>
            <person name="vanKuyk P.A."/>
            <person name="Horton J.S."/>
            <person name="Grigoriev I.V."/>
            <person name="Woesten H.A.B."/>
        </authorList>
    </citation>
    <scope>NUCLEOTIDE SEQUENCE [LARGE SCALE GENOMIC DNA]</scope>
    <source>
        <strain evidence="2">H4-8 / FGSC 9210</strain>
    </source>
</reference>
<gene>
    <name evidence="1" type="ORF">SCHCODRAFT_27353</name>
</gene>
<feature type="non-terminal residue" evidence="1">
    <location>
        <position position="94"/>
    </location>
</feature>
<name>D8PPW4_SCHCM</name>
<dbReference type="EMBL" id="GL377302">
    <property type="protein sequence ID" value="EFJ01646.1"/>
    <property type="molecule type" value="Genomic_DNA"/>
</dbReference>
<proteinExistence type="predicted"/>
<dbReference type="OrthoDB" id="548474at2759"/>
<evidence type="ECO:0000313" key="1">
    <source>
        <dbReference type="EMBL" id="EFJ01646.1"/>
    </source>
</evidence>
<accession>D8PPW4</accession>
<dbReference type="AlphaFoldDB" id="D8PPW4"/>
<dbReference type="GeneID" id="9587819"/>
<dbReference type="Proteomes" id="UP000007431">
    <property type="component" value="Unassembled WGS sequence"/>
</dbReference>
<organism evidence="2">
    <name type="scientific">Schizophyllum commune (strain H4-8 / FGSC 9210)</name>
    <name type="common">Split gill fungus</name>
    <dbReference type="NCBI Taxonomy" id="578458"/>
    <lineage>
        <taxon>Eukaryota</taxon>
        <taxon>Fungi</taxon>
        <taxon>Dikarya</taxon>
        <taxon>Basidiomycota</taxon>
        <taxon>Agaricomycotina</taxon>
        <taxon>Agaricomycetes</taxon>
        <taxon>Agaricomycetidae</taxon>
        <taxon>Agaricales</taxon>
        <taxon>Schizophyllaceae</taxon>
        <taxon>Schizophyllum</taxon>
    </lineage>
</organism>
<evidence type="ECO:0000313" key="2">
    <source>
        <dbReference type="Proteomes" id="UP000007431"/>
    </source>
</evidence>
<dbReference type="GO" id="GO:0070682">
    <property type="term" value="P:proteasome regulatory particle assembly"/>
    <property type="evidence" value="ECO:0007669"/>
    <property type="project" value="InterPro"/>
</dbReference>
<sequence length="94" mass="10735">MDYTPRHNQPFTLEQAVHLDVAIITEEISRLQNSLQHLKETQDLLRSHLQSEADPDLQQALNENEEVIGSQTERISILRMALTQKGILGTSSHY</sequence>
<dbReference type="eggNOG" id="ENOG502SAVU">
    <property type="taxonomic scope" value="Eukaryota"/>
</dbReference>
<dbReference type="KEGG" id="scm:SCHCO_02498924"/>
<dbReference type="HOGENOM" id="CLU_140541_1_0_1"/>
<dbReference type="PANTHER" id="PTHR40422:SF1">
    <property type="entry name" value="TRANSLATION MACHINERY-ASSOCIATED PROTEIN 17"/>
    <property type="match status" value="1"/>
</dbReference>
<dbReference type="GO" id="GO:0030674">
    <property type="term" value="F:protein-macromolecule adaptor activity"/>
    <property type="evidence" value="ECO:0007669"/>
    <property type="project" value="TreeGrafter"/>
</dbReference>
<dbReference type="InParanoid" id="D8PPW4"/>
<dbReference type="OMA" id="MGPHYDV"/>
<dbReference type="VEuPathDB" id="FungiDB:SCHCODRAFT_02498924"/>
<keyword evidence="2" id="KW-1185">Reference proteome</keyword>
<dbReference type="PANTHER" id="PTHR40422">
    <property type="entry name" value="TRANSLATION MACHINERY-ASSOCIATED PROTEIN 17"/>
    <property type="match status" value="1"/>
</dbReference>
<protein>
    <submittedName>
        <fullName evidence="1">Uncharacterized protein</fullName>
    </submittedName>
</protein>
<dbReference type="InterPro" id="IPR038966">
    <property type="entry name" value="TMA17"/>
</dbReference>
<dbReference type="STRING" id="578458.D8PPW4"/>